<dbReference type="EnsemblMetazoa" id="Aqu2.1.43902_001">
    <property type="protein sequence ID" value="Aqu2.1.43902_001"/>
    <property type="gene ID" value="Aqu2.1.43902"/>
</dbReference>
<keyword evidence="2 4" id="KW-0863">Zinc-finger</keyword>
<feature type="zinc finger region" description="C3H1-type" evidence="4">
    <location>
        <begin position="137"/>
        <end position="160"/>
    </location>
</feature>
<sequence length="1612" mass="182497">MDKLKTLEVCKICFNASSQKANPTLTTENKALIESAGGPGGGVKKRCPNCRQSWSSQKVGFDPDTNRWVVIRPRPQKMPHLTDYTMCSNIQKKQLCGKGPGLCTFAHSQIELAMWNHERWKEPRPTPQTAGGGVHQLCKYVMTTGACTFGQRCTFAHSEGELQHWKATTESSPQYYQPPSSFNAYQPPSVLSEKLYCNQCNIWCTGKKQYDEHIKGSKHRSFTAPLQQQFPPPPPHPVYYGSSTMEPVNLTMDNNMAGGGERVRACPLRLPVGEFRMCMGILTKKRCYYGDRCTFAHNQTELEAWNQERQRLRRSRFAAGPVTQFNPYPIQQQSSSGLDDFDDGGGGEGGAAHKSVDFAQKVRTTVMLDFQDLARGGEANKELVGLERTVQNVTISLSGNQSDTQTVLGETGTTLSWNFEITTTSQTALHSVVMFDVLDTGFVFRNVELVSSIHVHQLIPLQSKASQGEGILINQSLNPHEKIIVKVDLVRTRIGVMGQTVLFDFGSFYMIRCLTVHVASEQEKQWNSSSTATAGKYKPEKVDLFWEQHYRIKKWPEDSSRELADTELRDYELPEQVEKLIEGGKYKNVEQRIKKDSYVRRMHNLLYLEEYQERKDISRYDLYDVRVDIKDRLEMVGVWINDPNCSFITVEMEVVLFEGSCSVRPNDYCYILPNNQDEVHESLVYLVQRDAIIIKITKAAKEACLLSNYQCSMRFSPTRTRMKAMHQAVDTMDLDVLFPDSHSGLPDAVIDQRILKELERSTLNDEQKKALRSMVDPRYTGIPTLVLGPFGCGKTRTMQECISVLSRYIPEVHILICTHTNSAADIYVESIHSDWLNHVNIRPKMCRIYFKERDIKTITPTVRSYCNISEGSFYDVPCDQLMNYSIIVTTTVTARILFLSGLRKGFFTHIFIDEAAQVYEPEVLIPLCLSDKNTKVVLAGDTMQVDPPVYSQIAKRYGLNVSLLERLFDLEYYLTGLGGDCRISLTQNHRSHEQILSLPSKLFYNNRLTCRAQFQPDGPKRVPPLQFIGVDGRERQDVDSPSFYNDEEASKIVEEVETLCRGSQIPSQCLPQEDICVLSFFYLQVKRIRSKLRERKLGNVQVYNITNVQGKEFRALLISTVRTSHTHEDTDEGFLNNIKLFNTAITRAREWLIIVGEPVTLCTVGYNAQCWLELIKKCIETNTFRYPRSELFLNFLETKKVARHILHQHHKEFITKANTAQGALSNHSIGSDIRPLAQQFNALSISQQQQHLQQQKLYLVRARVQNLMTTQDQDIAIKITDDILKREPNFMIVGDDAAAKSVRDREGAYKRLALGQIAVPSNPPPLQQQQQTQSNPNSQSNLANMMGDLPPFLKNQVDNLTWHLRFCETQRTNPSLPSEVVANLNEQRTVLLQQMTLLNEQIRKYRDYLKLTKHQHMIIGGTNHQIPPELSQGLPPQLSQVQPQPFPSLPTSLLSHPPLPSLQQFSQQPLLPTIGAQPTPMSFHNYSYHQASQPLMGAYGGGRGNVMSQQMTNPIRMSNVGVPGLMGHYQSVGGSGGASHVMNANNPAQGGVRIVRPAQPQQVRDQMMVNSQPPLGPSHPAPLPPQTNQLISPINDLPKQHQSTWDSDEDFD</sequence>
<dbReference type="InterPro" id="IPR047187">
    <property type="entry name" value="SF1_C_Upf1"/>
</dbReference>
<dbReference type="Pfam" id="PF13087">
    <property type="entry name" value="AAA_12"/>
    <property type="match status" value="1"/>
</dbReference>
<dbReference type="SMART" id="SM00356">
    <property type="entry name" value="ZnF_C3H1"/>
    <property type="match status" value="3"/>
</dbReference>
<dbReference type="GO" id="GO:0008270">
    <property type="term" value="F:zinc ion binding"/>
    <property type="evidence" value="ECO:0007669"/>
    <property type="project" value="UniProtKB-KW"/>
</dbReference>
<dbReference type="Gene3D" id="3.30.160.60">
    <property type="entry name" value="Classic Zinc Finger"/>
    <property type="match status" value="1"/>
</dbReference>
<dbReference type="InterPro" id="IPR045055">
    <property type="entry name" value="DNA2/NAM7-like"/>
</dbReference>
<evidence type="ECO:0000313" key="7">
    <source>
        <dbReference type="EnsemblMetazoa" id="Aqu2.1.43902_001"/>
    </source>
</evidence>
<feature type="compositionally biased region" description="Polar residues" evidence="5">
    <location>
        <begin position="323"/>
        <end position="336"/>
    </location>
</feature>
<evidence type="ECO:0000256" key="2">
    <source>
        <dbReference type="ARBA" id="ARBA00022771"/>
    </source>
</evidence>
<dbReference type="InterPro" id="IPR041679">
    <property type="entry name" value="DNA2/NAM7-like_C"/>
</dbReference>
<dbReference type="Gene3D" id="4.10.1000.10">
    <property type="entry name" value="Zinc finger, CCCH-type"/>
    <property type="match status" value="2"/>
</dbReference>
<dbReference type="PANTHER" id="PTHR10887:SF365">
    <property type="entry name" value="HELICASE WITH ZINC FINGER DOMAIN-RELATED"/>
    <property type="match status" value="1"/>
</dbReference>
<feature type="zinc finger region" description="C3H1-type" evidence="4">
    <location>
        <begin position="277"/>
        <end position="300"/>
    </location>
</feature>
<feature type="region of interest" description="Disordered" evidence="5">
    <location>
        <begin position="1569"/>
        <end position="1612"/>
    </location>
</feature>
<dbReference type="InterPro" id="IPR000571">
    <property type="entry name" value="Znf_CCCH"/>
</dbReference>
<dbReference type="InterPro" id="IPR036236">
    <property type="entry name" value="Znf_C2H2_sf"/>
</dbReference>
<protein>
    <recommendedName>
        <fullName evidence="6">C3H1-type domain-containing protein</fullName>
    </recommendedName>
</protein>
<dbReference type="CDD" id="cd18808">
    <property type="entry name" value="SF1_C_Upf1"/>
    <property type="match status" value="1"/>
</dbReference>
<feature type="region of interest" description="Disordered" evidence="5">
    <location>
        <begin position="1320"/>
        <end position="1346"/>
    </location>
</feature>
<dbReference type="GO" id="GO:0043186">
    <property type="term" value="C:P granule"/>
    <property type="evidence" value="ECO:0007669"/>
    <property type="project" value="TreeGrafter"/>
</dbReference>
<name>A0A1X7VUV6_AMPQE</name>
<evidence type="ECO:0000256" key="5">
    <source>
        <dbReference type="SAM" id="MobiDB-lite"/>
    </source>
</evidence>
<keyword evidence="1 4" id="KW-0479">Metal-binding</keyword>
<evidence type="ECO:0000256" key="3">
    <source>
        <dbReference type="ARBA" id="ARBA00022833"/>
    </source>
</evidence>
<dbReference type="InterPro" id="IPR041677">
    <property type="entry name" value="DNA2/NAM7_AAA_11"/>
</dbReference>
<dbReference type="InterPro" id="IPR003604">
    <property type="entry name" value="Matrin/U1-like-C_Znf_C2H2"/>
</dbReference>
<feature type="compositionally biased region" description="Pro residues" evidence="5">
    <location>
        <begin position="1574"/>
        <end position="1585"/>
    </location>
</feature>
<dbReference type="PROSITE" id="PS50103">
    <property type="entry name" value="ZF_C3H1"/>
    <property type="match status" value="2"/>
</dbReference>
<dbReference type="Pfam" id="PF13086">
    <property type="entry name" value="AAA_11"/>
    <property type="match status" value="2"/>
</dbReference>
<feature type="region of interest" description="Disordered" evidence="5">
    <location>
        <begin position="323"/>
        <end position="352"/>
    </location>
</feature>
<organism evidence="7">
    <name type="scientific">Amphimedon queenslandica</name>
    <name type="common">Sponge</name>
    <dbReference type="NCBI Taxonomy" id="400682"/>
    <lineage>
        <taxon>Eukaryota</taxon>
        <taxon>Metazoa</taxon>
        <taxon>Porifera</taxon>
        <taxon>Demospongiae</taxon>
        <taxon>Heteroscleromorpha</taxon>
        <taxon>Haplosclerida</taxon>
        <taxon>Niphatidae</taxon>
        <taxon>Amphimedon</taxon>
    </lineage>
</organism>
<accession>A0A1X7VUV6</accession>
<proteinExistence type="predicted"/>
<dbReference type="Gene3D" id="3.40.50.300">
    <property type="entry name" value="P-loop containing nucleotide triphosphate hydrolases"/>
    <property type="match status" value="2"/>
</dbReference>
<dbReference type="GO" id="GO:0005829">
    <property type="term" value="C:cytosol"/>
    <property type="evidence" value="ECO:0007669"/>
    <property type="project" value="TreeGrafter"/>
</dbReference>
<dbReference type="GO" id="GO:0003676">
    <property type="term" value="F:nucleic acid binding"/>
    <property type="evidence" value="ECO:0007669"/>
    <property type="project" value="InterPro"/>
</dbReference>
<reference evidence="7" key="1">
    <citation type="submission" date="2017-05" db="UniProtKB">
        <authorList>
            <consortium name="EnsemblMetazoa"/>
        </authorList>
    </citation>
    <scope>IDENTIFICATION</scope>
</reference>
<dbReference type="SUPFAM" id="SSF52540">
    <property type="entry name" value="P-loop containing nucleoside triphosphate hydrolases"/>
    <property type="match status" value="1"/>
</dbReference>
<dbReference type="GO" id="GO:0004386">
    <property type="term" value="F:helicase activity"/>
    <property type="evidence" value="ECO:0007669"/>
    <property type="project" value="InterPro"/>
</dbReference>
<dbReference type="SUPFAM" id="SSF57667">
    <property type="entry name" value="beta-beta-alpha zinc fingers"/>
    <property type="match status" value="1"/>
</dbReference>
<dbReference type="SMART" id="SM00451">
    <property type="entry name" value="ZnF_U1"/>
    <property type="match status" value="1"/>
</dbReference>
<dbReference type="SUPFAM" id="SSF90229">
    <property type="entry name" value="CCCH zinc finger"/>
    <property type="match status" value="2"/>
</dbReference>
<keyword evidence="3 4" id="KW-0862">Zinc</keyword>
<dbReference type="STRING" id="400682.A0A1X7VUV6"/>
<dbReference type="OrthoDB" id="5988104at2759"/>
<feature type="compositionally biased region" description="Low complexity" evidence="5">
    <location>
        <begin position="1327"/>
        <end position="1341"/>
    </location>
</feature>
<feature type="domain" description="C3H1-type" evidence="6">
    <location>
        <begin position="277"/>
        <end position="300"/>
    </location>
</feature>
<dbReference type="PANTHER" id="PTHR10887">
    <property type="entry name" value="DNA2/NAM7 HELICASE FAMILY"/>
    <property type="match status" value="1"/>
</dbReference>
<evidence type="ECO:0000256" key="4">
    <source>
        <dbReference type="PROSITE-ProRule" id="PRU00723"/>
    </source>
</evidence>
<dbReference type="GO" id="GO:0035194">
    <property type="term" value="P:regulatory ncRNA-mediated post-transcriptional gene silencing"/>
    <property type="evidence" value="ECO:0007669"/>
    <property type="project" value="TreeGrafter"/>
</dbReference>
<dbReference type="InterPro" id="IPR036855">
    <property type="entry name" value="Znf_CCCH_sf"/>
</dbReference>
<dbReference type="InterPro" id="IPR027417">
    <property type="entry name" value="P-loop_NTPase"/>
</dbReference>
<evidence type="ECO:0000256" key="1">
    <source>
        <dbReference type="ARBA" id="ARBA00022723"/>
    </source>
</evidence>
<dbReference type="Pfam" id="PF00642">
    <property type="entry name" value="zf-CCCH"/>
    <property type="match status" value="1"/>
</dbReference>
<evidence type="ECO:0000259" key="6">
    <source>
        <dbReference type="PROSITE" id="PS50103"/>
    </source>
</evidence>
<dbReference type="InParanoid" id="A0A1X7VUV6"/>
<feature type="domain" description="C3H1-type" evidence="6">
    <location>
        <begin position="137"/>
        <end position="160"/>
    </location>
</feature>